<comment type="caution">
    <text evidence="1">The sequence shown here is derived from an EMBL/GenBank/DDBJ whole genome shotgun (WGS) entry which is preliminary data.</text>
</comment>
<dbReference type="EMBL" id="JAHQIW010005240">
    <property type="protein sequence ID" value="KAJ1365337.1"/>
    <property type="molecule type" value="Genomic_DNA"/>
</dbReference>
<proteinExistence type="predicted"/>
<keyword evidence="2" id="KW-1185">Reference proteome</keyword>
<organism evidence="1 2">
    <name type="scientific">Parelaphostrongylus tenuis</name>
    <name type="common">Meningeal worm</name>
    <dbReference type="NCBI Taxonomy" id="148309"/>
    <lineage>
        <taxon>Eukaryota</taxon>
        <taxon>Metazoa</taxon>
        <taxon>Ecdysozoa</taxon>
        <taxon>Nematoda</taxon>
        <taxon>Chromadorea</taxon>
        <taxon>Rhabditida</taxon>
        <taxon>Rhabditina</taxon>
        <taxon>Rhabditomorpha</taxon>
        <taxon>Strongyloidea</taxon>
        <taxon>Metastrongylidae</taxon>
        <taxon>Parelaphostrongylus</taxon>
    </lineage>
</organism>
<protein>
    <submittedName>
        <fullName evidence="1">Uncharacterized protein</fullName>
    </submittedName>
</protein>
<dbReference type="AlphaFoldDB" id="A0AAD5QXB3"/>
<reference evidence="1" key="1">
    <citation type="submission" date="2021-06" db="EMBL/GenBank/DDBJ databases">
        <title>Parelaphostrongylus tenuis whole genome reference sequence.</title>
        <authorList>
            <person name="Garwood T.J."/>
            <person name="Larsen P.A."/>
            <person name="Fountain-Jones N.M."/>
            <person name="Garbe J.R."/>
            <person name="Macchietto M.G."/>
            <person name="Kania S.A."/>
            <person name="Gerhold R.W."/>
            <person name="Richards J.E."/>
            <person name="Wolf T.M."/>
        </authorList>
    </citation>
    <scope>NUCLEOTIDE SEQUENCE</scope>
    <source>
        <strain evidence="1">MNPRO001-30</strain>
        <tissue evidence="1">Meninges</tissue>
    </source>
</reference>
<dbReference type="Proteomes" id="UP001196413">
    <property type="component" value="Unassembled WGS sequence"/>
</dbReference>
<name>A0AAD5QXB3_PARTN</name>
<gene>
    <name evidence="1" type="ORF">KIN20_025607</name>
</gene>
<evidence type="ECO:0000313" key="1">
    <source>
        <dbReference type="EMBL" id="KAJ1365337.1"/>
    </source>
</evidence>
<accession>A0AAD5QXB3</accession>
<sequence length="87" mass="9929">MVLFQKLVSVSLSGFLNFIDTSENISKDEKLSTNLPVSFNPSCVALGSLVAHGIQKKAQRWNRRNLRYHMVSHSLKEELYRARSTCM</sequence>
<evidence type="ECO:0000313" key="2">
    <source>
        <dbReference type="Proteomes" id="UP001196413"/>
    </source>
</evidence>